<reference evidence="7 8" key="1">
    <citation type="submission" date="2017-08" db="EMBL/GenBank/DDBJ databases">
        <title>Infants hospitalized years apart are colonized by the same room-sourced microbial strains.</title>
        <authorList>
            <person name="Brooks B."/>
            <person name="Olm M.R."/>
            <person name="Firek B.A."/>
            <person name="Baker R."/>
            <person name="Thomas B.C."/>
            <person name="Morowitz M.J."/>
            <person name="Banfield J.F."/>
        </authorList>
    </citation>
    <scope>NUCLEOTIDE SEQUENCE [LARGE SCALE GENOMIC DNA]</scope>
    <source>
        <strain evidence="7">S2_005_002_R2_33</strain>
    </source>
</reference>
<dbReference type="Proteomes" id="UP000249082">
    <property type="component" value="Unassembled WGS sequence"/>
</dbReference>
<gene>
    <name evidence="7" type="ORF">DI555_00530</name>
</gene>
<keyword evidence="2 4" id="KW-0472">Membrane</keyword>
<evidence type="ECO:0000256" key="4">
    <source>
        <dbReference type="PROSITE-ProRule" id="PRU00473"/>
    </source>
</evidence>
<evidence type="ECO:0000256" key="3">
    <source>
        <dbReference type="ARBA" id="ARBA00023237"/>
    </source>
</evidence>
<dbReference type="EMBL" id="QFPX01000001">
    <property type="protein sequence ID" value="PZQ57456.1"/>
    <property type="molecule type" value="Genomic_DNA"/>
</dbReference>
<dbReference type="InterPro" id="IPR006664">
    <property type="entry name" value="OMP_bac"/>
</dbReference>
<dbReference type="PANTHER" id="PTHR30329:SF21">
    <property type="entry name" value="LIPOPROTEIN YIAD-RELATED"/>
    <property type="match status" value="1"/>
</dbReference>
<dbReference type="InterPro" id="IPR050330">
    <property type="entry name" value="Bact_OuterMem_StrucFunc"/>
</dbReference>
<evidence type="ECO:0000256" key="5">
    <source>
        <dbReference type="SAM" id="MobiDB-lite"/>
    </source>
</evidence>
<evidence type="ECO:0000256" key="1">
    <source>
        <dbReference type="ARBA" id="ARBA00004442"/>
    </source>
</evidence>
<dbReference type="InterPro" id="IPR006665">
    <property type="entry name" value="OmpA-like"/>
</dbReference>
<feature type="domain" description="OmpA-like" evidence="6">
    <location>
        <begin position="70"/>
        <end position="193"/>
    </location>
</feature>
<dbReference type="CDD" id="cd07185">
    <property type="entry name" value="OmpA_C-like"/>
    <property type="match status" value="1"/>
</dbReference>
<feature type="region of interest" description="Disordered" evidence="5">
    <location>
        <begin position="160"/>
        <end position="212"/>
    </location>
</feature>
<dbReference type="Gene3D" id="3.30.1330.60">
    <property type="entry name" value="OmpA-like domain"/>
    <property type="match status" value="1"/>
</dbReference>
<feature type="compositionally biased region" description="Basic and acidic residues" evidence="5">
    <location>
        <begin position="168"/>
        <end position="191"/>
    </location>
</feature>
<dbReference type="SUPFAM" id="SSF103088">
    <property type="entry name" value="OmpA-like"/>
    <property type="match status" value="1"/>
</dbReference>
<dbReference type="PROSITE" id="PS51123">
    <property type="entry name" value="OMPA_2"/>
    <property type="match status" value="1"/>
</dbReference>
<dbReference type="PRINTS" id="PR01021">
    <property type="entry name" value="OMPADOMAIN"/>
</dbReference>
<sequence>MKSAPVIASSILIAALCGCQQGGGSEGETTEAATQDAGESDAMASAAPDEPAEEPRKSIIRADVGTGPTEAPPLEPVHILVPYPAKGAKPDDAGKALIDGILAAPAFEAGGAITIWGHSDSRGSDADNLAASRRRAEAARAYLETKGVDGKRITVIALGEARPVAPNRKLDGSDDLEGRARNRRVEIEVRPPETPAPQTQGAATAPQAPGKS</sequence>
<comment type="subcellular location">
    <subcellularLocation>
        <location evidence="1">Cell outer membrane</location>
    </subcellularLocation>
</comment>
<evidence type="ECO:0000313" key="8">
    <source>
        <dbReference type="Proteomes" id="UP000249082"/>
    </source>
</evidence>
<evidence type="ECO:0000256" key="2">
    <source>
        <dbReference type="ARBA" id="ARBA00023136"/>
    </source>
</evidence>
<dbReference type="AlphaFoldDB" id="A0A2W5NVF9"/>
<evidence type="ECO:0000313" key="7">
    <source>
        <dbReference type="EMBL" id="PZQ57456.1"/>
    </source>
</evidence>
<dbReference type="PANTHER" id="PTHR30329">
    <property type="entry name" value="STATOR ELEMENT OF FLAGELLAR MOTOR COMPLEX"/>
    <property type="match status" value="1"/>
</dbReference>
<feature type="compositionally biased region" description="Low complexity" evidence="5">
    <location>
        <begin position="30"/>
        <end position="49"/>
    </location>
</feature>
<name>A0A2W5NVF9_9SPHN</name>
<feature type="compositionally biased region" description="Low complexity" evidence="5">
    <location>
        <begin position="196"/>
        <end position="212"/>
    </location>
</feature>
<comment type="caution">
    <text evidence="7">The sequence shown here is derived from an EMBL/GenBank/DDBJ whole genome shotgun (WGS) entry which is preliminary data.</text>
</comment>
<dbReference type="Pfam" id="PF00691">
    <property type="entry name" value="OmpA"/>
    <property type="match status" value="1"/>
</dbReference>
<dbReference type="PROSITE" id="PS51257">
    <property type="entry name" value="PROKAR_LIPOPROTEIN"/>
    <property type="match status" value="1"/>
</dbReference>
<dbReference type="InterPro" id="IPR036737">
    <property type="entry name" value="OmpA-like_sf"/>
</dbReference>
<keyword evidence="3" id="KW-0998">Cell outer membrane</keyword>
<dbReference type="GO" id="GO:0009279">
    <property type="term" value="C:cell outer membrane"/>
    <property type="evidence" value="ECO:0007669"/>
    <property type="project" value="UniProtKB-SubCell"/>
</dbReference>
<proteinExistence type="predicted"/>
<organism evidence="7 8">
    <name type="scientific">Novosphingobium pentaromativorans</name>
    <dbReference type="NCBI Taxonomy" id="205844"/>
    <lineage>
        <taxon>Bacteria</taxon>
        <taxon>Pseudomonadati</taxon>
        <taxon>Pseudomonadota</taxon>
        <taxon>Alphaproteobacteria</taxon>
        <taxon>Sphingomonadales</taxon>
        <taxon>Sphingomonadaceae</taxon>
        <taxon>Novosphingobium</taxon>
    </lineage>
</organism>
<feature type="region of interest" description="Disordered" evidence="5">
    <location>
        <begin position="20"/>
        <end position="75"/>
    </location>
</feature>
<protein>
    <submittedName>
        <fullName evidence="7">OmpA family protein</fullName>
    </submittedName>
</protein>
<evidence type="ECO:0000259" key="6">
    <source>
        <dbReference type="PROSITE" id="PS51123"/>
    </source>
</evidence>
<accession>A0A2W5NVF9</accession>